<comment type="caution">
    <text evidence="2">The sequence shown here is derived from an EMBL/GenBank/DDBJ whole genome shotgun (WGS) entry which is preliminary data.</text>
</comment>
<dbReference type="STRING" id="2309.CF15_03145"/>
<dbReference type="Pfam" id="PF07883">
    <property type="entry name" value="Cupin_2"/>
    <property type="match status" value="1"/>
</dbReference>
<sequence length="135" mass="14815">MAVERGPCGEKVGRAVDVEASEASVGGEKLPGVYIRWLVSDKDGAPTFAMRMFTAEPGSHIPGHSHPWEHEIFVLSGSMRVRIGEREYAVGQGDFLYIPPNVHHEYFVGDKGVVFLCMIPLKPSVGEDYNPCKKG</sequence>
<dbReference type="InterPro" id="IPR011051">
    <property type="entry name" value="RmlC_Cupin_sf"/>
</dbReference>
<accession>A0A0V8RUS9</accession>
<dbReference type="InterPro" id="IPR014710">
    <property type="entry name" value="RmlC-like_jellyroll"/>
</dbReference>
<keyword evidence="3" id="KW-1185">Reference proteome</keyword>
<dbReference type="Gene3D" id="2.60.120.10">
    <property type="entry name" value="Jelly Rolls"/>
    <property type="match status" value="1"/>
</dbReference>
<dbReference type="AlphaFoldDB" id="A0A0V8RUS9"/>
<dbReference type="Proteomes" id="UP000053352">
    <property type="component" value="Unassembled WGS sequence"/>
</dbReference>
<evidence type="ECO:0000259" key="1">
    <source>
        <dbReference type="Pfam" id="PF07883"/>
    </source>
</evidence>
<protein>
    <submittedName>
        <fullName evidence="2">Cupin</fullName>
    </submittedName>
</protein>
<evidence type="ECO:0000313" key="2">
    <source>
        <dbReference type="EMBL" id="KSW11812.1"/>
    </source>
</evidence>
<proteinExistence type="predicted"/>
<dbReference type="CDD" id="cd02222">
    <property type="entry name" value="cupin_TM1459-like"/>
    <property type="match status" value="1"/>
</dbReference>
<evidence type="ECO:0000313" key="3">
    <source>
        <dbReference type="Proteomes" id="UP000053352"/>
    </source>
</evidence>
<dbReference type="PANTHER" id="PTHR37694">
    <property type="entry name" value="SLR8022 PROTEIN"/>
    <property type="match status" value="1"/>
</dbReference>
<dbReference type="EMBL" id="LNTB01000001">
    <property type="protein sequence ID" value="KSW11812.1"/>
    <property type="molecule type" value="Genomic_DNA"/>
</dbReference>
<dbReference type="OrthoDB" id="23670at2157"/>
<dbReference type="PANTHER" id="PTHR37694:SF1">
    <property type="entry name" value="SLR8022 PROTEIN"/>
    <property type="match status" value="1"/>
</dbReference>
<name>A0A0V8RUS9_PYROC</name>
<dbReference type="InterPro" id="IPR013096">
    <property type="entry name" value="Cupin_2"/>
</dbReference>
<feature type="domain" description="Cupin type-2" evidence="1">
    <location>
        <begin position="52"/>
        <end position="118"/>
    </location>
</feature>
<organism evidence="2 3">
    <name type="scientific">Pyrodictium occultum</name>
    <dbReference type="NCBI Taxonomy" id="2309"/>
    <lineage>
        <taxon>Archaea</taxon>
        <taxon>Thermoproteota</taxon>
        <taxon>Thermoprotei</taxon>
        <taxon>Desulfurococcales</taxon>
        <taxon>Pyrodictiaceae</taxon>
        <taxon>Pyrodictium</taxon>
    </lineage>
</organism>
<dbReference type="SUPFAM" id="SSF51182">
    <property type="entry name" value="RmlC-like cupins"/>
    <property type="match status" value="1"/>
</dbReference>
<reference evidence="2 3" key="1">
    <citation type="submission" date="2015-11" db="EMBL/GenBank/DDBJ databases">
        <title>Genome sequence of Pyrodictium occultum PL-19, a marine hyperthermophilic archaeon isolated from Volcano, Italy.</title>
        <authorList>
            <person name="Utturkar S."/>
            <person name="Huber H."/>
            <person name="Leptihn S."/>
            <person name="Brown S."/>
            <person name="Stetter K.O."/>
            <person name="Podar M."/>
        </authorList>
    </citation>
    <scope>NUCLEOTIDE SEQUENCE [LARGE SCALE GENOMIC DNA]</scope>
    <source>
        <strain evidence="2 3">PL-19</strain>
    </source>
</reference>
<gene>
    <name evidence="2" type="ORF">CF15_03145</name>
</gene>